<evidence type="ECO:0000313" key="4">
    <source>
        <dbReference type="EMBL" id="CAK7210503.1"/>
    </source>
</evidence>
<evidence type="ECO:0000256" key="3">
    <source>
        <dbReference type="ARBA" id="ARBA00023002"/>
    </source>
</evidence>
<dbReference type="EMBL" id="CAWUHD010000005">
    <property type="protein sequence ID" value="CAK7210503.1"/>
    <property type="molecule type" value="Genomic_DNA"/>
</dbReference>
<dbReference type="PRINTS" id="PR00081">
    <property type="entry name" value="GDHRDH"/>
</dbReference>
<dbReference type="PANTHER" id="PTHR43477">
    <property type="entry name" value="DIHYDROANTICAPSIN 7-DEHYDROGENASE"/>
    <property type="match status" value="1"/>
</dbReference>
<dbReference type="InterPro" id="IPR002347">
    <property type="entry name" value="SDR_fam"/>
</dbReference>
<sequence length="269" mass="28000">MPSKYNKLQDARVLIIGGTSGIGFATAEAVVESGAFVVFASSKASSVANAISRIKASYPKATTKIRGYQVDLSEAETLESNLTALFETATGSNTVKLDHVVYTAAGVPDVPSLVDFTATKTKPAFLLHRYDAPILVGKLAPTYLSPGPRSSITLTASSTASKPTPGRPLLTALGSATEGITRGLAVELAPIRVNAVSPGVTDTELLVAIVGSDPTVLADFKQTLKKETLLSSVGAPDDVAEAYLYLMKDGNITGEIIYSDGGRKLKPAI</sequence>
<comment type="caution">
    <text evidence="4">The sequence shown here is derived from an EMBL/GenBank/DDBJ whole genome shotgun (WGS) entry which is preliminary data.</text>
</comment>
<keyword evidence="3" id="KW-0560">Oxidoreductase</keyword>
<keyword evidence="2" id="KW-0521">NADP</keyword>
<evidence type="ECO:0008006" key="6">
    <source>
        <dbReference type="Google" id="ProtNLM"/>
    </source>
</evidence>
<proteinExistence type="inferred from homology"/>
<dbReference type="Gene3D" id="3.40.50.720">
    <property type="entry name" value="NAD(P)-binding Rossmann-like Domain"/>
    <property type="match status" value="1"/>
</dbReference>
<dbReference type="InterPro" id="IPR051122">
    <property type="entry name" value="SDR_DHRS6-like"/>
</dbReference>
<dbReference type="InterPro" id="IPR057571">
    <property type="entry name" value="SDR_PhqE-like"/>
</dbReference>
<dbReference type="InterPro" id="IPR036291">
    <property type="entry name" value="NAD(P)-bd_dom_sf"/>
</dbReference>
<evidence type="ECO:0000256" key="1">
    <source>
        <dbReference type="ARBA" id="ARBA00006484"/>
    </source>
</evidence>
<dbReference type="PANTHER" id="PTHR43477:SF1">
    <property type="entry name" value="DIHYDROANTICAPSIN 7-DEHYDROGENASE"/>
    <property type="match status" value="1"/>
</dbReference>
<name>A0ABP0ATD3_9PEZI</name>
<gene>
    <name evidence="4" type="ORF">SEUCBS140593_000846</name>
</gene>
<protein>
    <recommendedName>
        <fullName evidence="6">Short chain dehydrogenase</fullName>
    </recommendedName>
</protein>
<dbReference type="Pfam" id="PF23441">
    <property type="entry name" value="SDR"/>
    <property type="match status" value="1"/>
</dbReference>
<accession>A0ABP0ATD3</accession>
<evidence type="ECO:0000313" key="5">
    <source>
        <dbReference type="Proteomes" id="UP001642482"/>
    </source>
</evidence>
<dbReference type="CDD" id="cd05233">
    <property type="entry name" value="SDR_c"/>
    <property type="match status" value="1"/>
</dbReference>
<evidence type="ECO:0000256" key="2">
    <source>
        <dbReference type="ARBA" id="ARBA00022857"/>
    </source>
</evidence>
<keyword evidence="5" id="KW-1185">Reference proteome</keyword>
<reference evidence="4 5" key="1">
    <citation type="submission" date="2024-01" db="EMBL/GenBank/DDBJ databases">
        <authorList>
            <person name="Allen C."/>
            <person name="Tagirdzhanova G."/>
        </authorList>
    </citation>
    <scope>NUCLEOTIDE SEQUENCE [LARGE SCALE GENOMIC DNA]</scope>
</reference>
<dbReference type="SUPFAM" id="SSF51735">
    <property type="entry name" value="NAD(P)-binding Rossmann-fold domains"/>
    <property type="match status" value="1"/>
</dbReference>
<dbReference type="Proteomes" id="UP001642482">
    <property type="component" value="Unassembled WGS sequence"/>
</dbReference>
<organism evidence="4 5">
    <name type="scientific">Sporothrix eucalyptigena</name>
    <dbReference type="NCBI Taxonomy" id="1812306"/>
    <lineage>
        <taxon>Eukaryota</taxon>
        <taxon>Fungi</taxon>
        <taxon>Dikarya</taxon>
        <taxon>Ascomycota</taxon>
        <taxon>Pezizomycotina</taxon>
        <taxon>Sordariomycetes</taxon>
        <taxon>Sordariomycetidae</taxon>
        <taxon>Ophiostomatales</taxon>
        <taxon>Ophiostomataceae</taxon>
        <taxon>Sporothrix</taxon>
    </lineage>
</organism>
<comment type="similarity">
    <text evidence="1">Belongs to the short-chain dehydrogenases/reductases (SDR) family.</text>
</comment>